<dbReference type="EMBL" id="UNSC01000007">
    <property type="protein sequence ID" value="SZD74023.1"/>
    <property type="molecule type" value="Genomic_DNA"/>
</dbReference>
<dbReference type="AlphaFoldDB" id="A0A383U4Y9"/>
<sequence length="42" mass="4759">MDLNLAKTIKIMGYKSDGFGVFGLKLKFSFSEIVRNSFKTIL</sequence>
<gene>
    <name evidence="1" type="ORF">SAMEA104719789_01480</name>
</gene>
<evidence type="ECO:0000313" key="2">
    <source>
        <dbReference type="Proteomes" id="UP000262142"/>
    </source>
</evidence>
<proteinExistence type="predicted"/>
<name>A0A383U4Y9_9FLAO</name>
<keyword evidence="2" id="KW-1185">Reference proteome</keyword>
<accession>A0A383U4Y9</accession>
<reference evidence="1 2" key="1">
    <citation type="submission" date="2018-09" db="EMBL/GenBank/DDBJ databases">
        <authorList>
            <consortium name="Pathogen Informatics"/>
        </authorList>
    </citation>
    <scope>NUCLEOTIDE SEQUENCE [LARGE SCALE GENOMIC DNA]</scope>
    <source>
        <strain evidence="1 2">OH-22767</strain>
    </source>
</reference>
<evidence type="ECO:0000313" key="1">
    <source>
        <dbReference type="EMBL" id="SZD74023.1"/>
    </source>
</evidence>
<organism evidence="1 2">
    <name type="scientific">Candidatus Ornithobacterium hominis</name>
    <dbReference type="NCBI Taxonomy" id="2497989"/>
    <lineage>
        <taxon>Bacteria</taxon>
        <taxon>Pseudomonadati</taxon>
        <taxon>Bacteroidota</taxon>
        <taxon>Flavobacteriia</taxon>
        <taxon>Flavobacteriales</taxon>
        <taxon>Weeksellaceae</taxon>
        <taxon>Ornithobacterium</taxon>
    </lineage>
</organism>
<dbReference type="Proteomes" id="UP000262142">
    <property type="component" value="Unassembled WGS sequence"/>
</dbReference>
<dbReference type="RefSeq" id="WP_262512706.1">
    <property type="nucleotide sequence ID" value="NZ_UNSC01000007.1"/>
</dbReference>
<protein>
    <submittedName>
        <fullName evidence="1">Uncharacterized protein</fullName>
    </submittedName>
</protein>